<dbReference type="Proteomes" id="UP000037395">
    <property type="component" value="Unassembled WGS sequence"/>
</dbReference>
<gene>
    <name evidence="1" type="ORF">HS99_0004695</name>
</gene>
<name>A0A1E7N8W1_KITAU</name>
<dbReference type="EMBL" id="JPRF03000021">
    <property type="protein sequence ID" value="OEV37121.1"/>
    <property type="molecule type" value="Genomic_DNA"/>
</dbReference>
<dbReference type="AlphaFoldDB" id="A0A1E7N8W1"/>
<comment type="caution">
    <text evidence="1">The sequence shown here is derived from an EMBL/GenBank/DDBJ whole genome shotgun (WGS) entry which is preliminary data.</text>
</comment>
<proteinExistence type="predicted"/>
<protein>
    <submittedName>
        <fullName evidence="1">Uncharacterized protein</fullName>
    </submittedName>
</protein>
<reference evidence="1" key="1">
    <citation type="submission" date="2016-08" db="EMBL/GenBank/DDBJ databases">
        <title>Sequencing, Assembly and Comparative Genomics of S. aureofaciens ATCC 10762.</title>
        <authorList>
            <person name="Gradnigo J.S."/>
            <person name="Johnson N."/>
            <person name="Somerville G.A."/>
        </authorList>
    </citation>
    <scope>NUCLEOTIDE SEQUENCE [LARGE SCALE GENOMIC DNA]</scope>
    <source>
        <strain evidence="1">ATCC 10762</strain>
    </source>
</reference>
<sequence>MAHAGRAMWPAAARPPPVEAARLSLSLRGSRRRVGAAPHLMVSFLGCQSCWLGCRGMVGDRSIEPPFRD</sequence>
<accession>A0A1E7N8W1</accession>
<keyword evidence="2" id="KW-1185">Reference proteome</keyword>
<evidence type="ECO:0000313" key="2">
    <source>
        <dbReference type="Proteomes" id="UP000037395"/>
    </source>
</evidence>
<evidence type="ECO:0000313" key="1">
    <source>
        <dbReference type="EMBL" id="OEV37121.1"/>
    </source>
</evidence>
<organism evidence="1 2">
    <name type="scientific">Kitasatospora aureofaciens</name>
    <name type="common">Streptomyces aureofaciens</name>
    <dbReference type="NCBI Taxonomy" id="1894"/>
    <lineage>
        <taxon>Bacteria</taxon>
        <taxon>Bacillati</taxon>
        <taxon>Actinomycetota</taxon>
        <taxon>Actinomycetes</taxon>
        <taxon>Kitasatosporales</taxon>
        <taxon>Streptomycetaceae</taxon>
        <taxon>Kitasatospora</taxon>
    </lineage>
</organism>